<dbReference type="Pfam" id="PF20469">
    <property type="entry name" value="OLD-like_TOPRIM"/>
    <property type="match status" value="1"/>
</dbReference>
<proteinExistence type="predicted"/>
<dbReference type="InterPro" id="IPR034139">
    <property type="entry name" value="TOPRIM_OLD"/>
</dbReference>
<keyword evidence="2" id="KW-0378">Hydrolase</keyword>
<dbReference type="PANTHER" id="PTHR43581">
    <property type="entry name" value="ATP/GTP PHOSPHATASE"/>
    <property type="match status" value="1"/>
</dbReference>
<keyword evidence="2" id="KW-0540">Nuclease</keyword>
<dbReference type="CDD" id="cd01026">
    <property type="entry name" value="TOPRIM_OLD"/>
    <property type="match status" value="1"/>
</dbReference>
<dbReference type="InterPro" id="IPR027417">
    <property type="entry name" value="P-loop_NTPase"/>
</dbReference>
<dbReference type="SMART" id="SM00382">
    <property type="entry name" value="AAA"/>
    <property type="match status" value="1"/>
</dbReference>
<feature type="domain" description="AAA+ ATPase" evidence="1">
    <location>
        <begin position="33"/>
        <end position="259"/>
    </location>
</feature>
<accession>A0ABX5P0I3</accession>
<keyword evidence="2" id="KW-0255">Endonuclease</keyword>
<sequence>MNEVITTEVSPWPFDVRYQLIGGEGKDALLRINPYITTLVGPNGSGKTRALRAIKTELLNLETLKTSNRKIHFLSAGRSSPFENYRASANSPHGMSSGDAAVGQATWATQWWKFESVTGDLLALDSRPDLKLKVEARLQQLFDRSVELKWTQNGMTVRIISVLNGDDYAANYEASGILQLVALLSAIHNDNIGALLIDEPEISLHPQHQAFLLEEMEHVAGDPSDPKKKLIIIATHSASMLALRRIDDLPKIIFFTSVKQAPTQVSSGADILKRSKLAALIARLGTTHRTAMFAEHILLVEGPSDEIITSQLARKLGLRLLARNAQILPVTGKGEFIEAAKLFHLMNKRVALLADLDALADDNALVCHFSDLPEAATIASEIGRKNLADLDRYLRDALSTFMSRYKTEVAAAAKAYPDWSSKESSALAERRVTLARILTDPISFGGDTAAEAASLRTQYEVLLTALGRLGCFFLRRGAIENYYDTLETADNGKPDRAAIEAAQFDARKPHELAMHYNDIRAALLHAAPNQLIDEDQVLRMKLGAILTPVLLGMKADSSDAQLDAIARNTIGTDAEVFKLTNKSTSKQMRIRVDIASPLFERATFPFEISPSDNPTAIVQQVLPGIPKQA</sequence>
<evidence type="ECO:0000259" key="1">
    <source>
        <dbReference type="SMART" id="SM00382"/>
    </source>
</evidence>
<dbReference type="Proteomes" id="UP000248116">
    <property type="component" value="Unassembled WGS sequence"/>
</dbReference>
<organism evidence="2 3">
    <name type="scientific">Novacetimonas pomaceti</name>
    <dbReference type="NCBI Taxonomy" id="2021998"/>
    <lineage>
        <taxon>Bacteria</taxon>
        <taxon>Pseudomonadati</taxon>
        <taxon>Pseudomonadota</taxon>
        <taxon>Alphaproteobacteria</taxon>
        <taxon>Acetobacterales</taxon>
        <taxon>Acetobacteraceae</taxon>
        <taxon>Novacetimonas</taxon>
    </lineage>
</organism>
<dbReference type="InterPro" id="IPR051396">
    <property type="entry name" value="Bact_Antivir_Def_Nuclease"/>
</dbReference>
<keyword evidence="3" id="KW-1185">Reference proteome</keyword>
<dbReference type="Pfam" id="PF13304">
    <property type="entry name" value="AAA_21"/>
    <property type="match status" value="1"/>
</dbReference>
<dbReference type="RefSeq" id="WP_110560970.1">
    <property type="nucleotide sequence ID" value="NZ_PRCW01000136.1"/>
</dbReference>
<dbReference type="Gene3D" id="3.40.50.300">
    <property type="entry name" value="P-loop containing nucleotide triphosphate hydrolases"/>
    <property type="match status" value="1"/>
</dbReference>
<comment type="caution">
    <text evidence="2">The sequence shown here is derived from an EMBL/GenBank/DDBJ whole genome shotgun (WGS) entry which is preliminary data.</text>
</comment>
<dbReference type="GO" id="GO:0004519">
    <property type="term" value="F:endonuclease activity"/>
    <property type="evidence" value="ECO:0007669"/>
    <property type="project" value="UniProtKB-KW"/>
</dbReference>
<dbReference type="InterPro" id="IPR003593">
    <property type="entry name" value="AAA+_ATPase"/>
</dbReference>
<reference evidence="2 3" key="1">
    <citation type="submission" date="2018-02" db="EMBL/GenBank/DDBJ databases">
        <authorList>
            <person name="Skraban J."/>
            <person name="Trcek J."/>
        </authorList>
    </citation>
    <scope>NUCLEOTIDE SEQUENCE [LARGE SCALE GENOMIC DNA]</scope>
    <source>
        <strain evidence="2 3">AV446</strain>
    </source>
</reference>
<evidence type="ECO:0000313" key="2">
    <source>
        <dbReference type="EMBL" id="PYD46368.1"/>
    </source>
</evidence>
<dbReference type="PANTHER" id="PTHR43581:SF2">
    <property type="entry name" value="EXCINUCLEASE ATPASE SUBUNIT"/>
    <property type="match status" value="1"/>
</dbReference>
<dbReference type="EMBL" id="PRCW01000136">
    <property type="protein sequence ID" value="PYD46368.1"/>
    <property type="molecule type" value="Genomic_DNA"/>
</dbReference>
<evidence type="ECO:0000313" key="3">
    <source>
        <dbReference type="Proteomes" id="UP000248116"/>
    </source>
</evidence>
<dbReference type="InterPro" id="IPR003959">
    <property type="entry name" value="ATPase_AAA_core"/>
</dbReference>
<dbReference type="SUPFAM" id="SSF52540">
    <property type="entry name" value="P-loop containing nucleoside triphosphate hydrolases"/>
    <property type="match status" value="1"/>
</dbReference>
<gene>
    <name evidence="2" type="ORF">C3920_15695</name>
</gene>
<protein>
    <submittedName>
        <fullName evidence="2">ATP-dependent endonuclease</fullName>
    </submittedName>
</protein>
<name>A0ABX5P0I3_9PROT</name>